<dbReference type="GO" id="GO:0005524">
    <property type="term" value="F:ATP binding"/>
    <property type="evidence" value="ECO:0007669"/>
    <property type="project" value="UniProtKB-UniRule"/>
</dbReference>
<feature type="region of interest" description="Disordered" evidence="2">
    <location>
        <begin position="397"/>
        <end position="419"/>
    </location>
</feature>
<evidence type="ECO:0000256" key="1">
    <source>
        <dbReference type="PROSITE-ProRule" id="PRU10141"/>
    </source>
</evidence>
<evidence type="ECO:0000313" key="4">
    <source>
        <dbReference type="EMBL" id="KIM42878.1"/>
    </source>
</evidence>
<name>A0A0C2XZ09_HEBCY</name>
<feature type="binding site" evidence="1">
    <location>
        <position position="533"/>
    </location>
    <ligand>
        <name>ATP</name>
        <dbReference type="ChEBI" id="CHEBI:30616"/>
    </ligand>
</feature>
<gene>
    <name evidence="4" type="ORF">M413DRAFT_26849</name>
</gene>
<dbReference type="PROSITE" id="PS00109">
    <property type="entry name" value="PROTEIN_KINASE_TYR"/>
    <property type="match status" value="1"/>
</dbReference>
<evidence type="ECO:0000313" key="5">
    <source>
        <dbReference type="Proteomes" id="UP000053424"/>
    </source>
</evidence>
<proteinExistence type="predicted"/>
<protein>
    <recommendedName>
        <fullName evidence="3">Protein kinase domain-containing protein</fullName>
    </recommendedName>
</protein>
<dbReference type="InterPro" id="IPR008266">
    <property type="entry name" value="Tyr_kinase_AS"/>
</dbReference>
<dbReference type="Pfam" id="PF00069">
    <property type="entry name" value="Pkinase"/>
    <property type="match status" value="1"/>
</dbReference>
<dbReference type="AlphaFoldDB" id="A0A0C2XZ09"/>
<dbReference type="PROSITE" id="PS50011">
    <property type="entry name" value="PROTEIN_KINASE_DOM"/>
    <property type="match status" value="1"/>
</dbReference>
<keyword evidence="5" id="KW-1185">Reference proteome</keyword>
<evidence type="ECO:0000256" key="2">
    <source>
        <dbReference type="SAM" id="MobiDB-lite"/>
    </source>
</evidence>
<dbReference type="EMBL" id="KN831777">
    <property type="protein sequence ID" value="KIM42878.1"/>
    <property type="molecule type" value="Genomic_DNA"/>
</dbReference>
<dbReference type="Proteomes" id="UP000053424">
    <property type="component" value="Unassembled WGS sequence"/>
</dbReference>
<dbReference type="InterPro" id="IPR011009">
    <property type="entry name" value="Kinase-like_dom_sf"/>
</dbReference>
<dbReference type="InterPro" id="IPR000719">
    <property type="entry name" value="Prot_kinase_dom"/>
</dbReference>
<accession>A0A0C2XZ09</accession>
<reference evidence="5" key="2">
    <citation type="submission" date="2015-01" db="EMBL/GenBank/DDBJ databases">
        <title>Evolutionary Origins and Diversification of the Mycorrhizal Mutualists.</title>
        <authorList>
            <consortium name="DOE Joint Genome Institute"/>
            <consortium name="Mycorrhizal Genomics Consortium"/>
            <person name="Kohler A."/>
            <person name="Kuo A."/>
            <person name="Nagy L.G."/>
            <person name="Floudas D."/>
            <person name="Copeland A."/>
            <person name="Barry K.W."/>
            <person name="Cichocki N."/>
            <person name="Veneault-Fourrey C."/>
            <person name="LaButti K."/>
            <person name="Lindquist E.A."/>
            <person name="Lipzen A."/>
            <person name="Lundell T."/>
            <person name="Morin E."/>
            <person name="Murat C."/>
            <person name="Riley R."/>
            <person name="Ohm R."/>
            <person name="Sun H."/>
            <person name="Tunlid A."/>
            <person name="Henrissat B."/>
            <person name="Grigoriev I.V."/>
            <person name="Hibbett D.S."/>
            <person name="Martin F."/>
        </authorList>
    </citation>
    <scope>NUCLEOTIDE SEQUENCE [LARGE SCALE GENOMIC DNA]</scope>
    <source>
        <strain evidence="5">h7</strain>
    </source>
</reference>
<feature type="domain" description="Protein kinase" evidence="3">
    <location>
        <begin position="499"/>
        <end position="686"/>
    </location>
</feature>
<evidence type="ECO:0000259" key="3">
    <source>
        <dbReference type="PROSITE" id="PS50011"/>
    </source>
</evidence>
<dbReference type="STRING" id="686832.A0A0C2XZ09"/>
<dbReference type="SUPFAM" id="SSF56112">
    <property type="entry name" value="Protein kinase-like (PK-like)"/>
    <property type="match status" value="1"/>
</dbReference>
<organism evidence="4 5">
    <name type="scientific">Hebeloma cylindrosporum</name>
    <dbReference type="NCBI Taxonomy" id="76867"/>
    <lineage>
        <taxon>Eukaryota</taxon>
        <taxon>Fungi</taxon>
        <taxon>Dikarya</taxon>
        <taxon>Basidiomycota</taxon>
        <taxon>Agaricomycotina</taxon>
        <taxon>Agaricomycetes</taxon>
        <taxon>Agaricomycetidae</taxon>
        <taxon>Agaricales</taxon>
        <taxon>Agaricineae</taxon>
        <taxon>Hymenogastraceae</taxon>
        <taxon>Hebeloma</taxon>
    </lineage>
</organism>
<dbReference type="PROSITE" id="PS00107">
    <property type="entry name" value="PROTEIN_KINASE_ATP"/>
    <property type="match status" value="1"/>
</dbReference>
<reference evidence="4 5" key="1">
    <citation type="submission" date="2014-04" db="EMBL/GenBank/DDBJ databases">
        <authorList>
            <consortium name="DOE Joint Genome Institute"/>
            <person name="Kuo A."/>
            <person name="Gay G."/>
            <person name="Dore J."/>
            <person name="Kohler A."/>
            <person name="Nagy L.G."/>
            <person name="Floudas D."/>
            <person name="Copeland A."/>
            <person name="Barry K.W."/>
            <person name="Cichocki N."/>
            <person name="Veneault-Fourrey C."/>
            <person name="LaButti K."/>
            <person name="Lindquist E.A."/>
            <person name="Lipzen A."/>
            <person name="Lundell T."/>
            <person name="Morin E."/>
            <person name="Murat C."/>
            <person name="Sun H."/>
            <person name="Tunlid A."/>
            <person name="Henrissat B."/>
            <person name="Grigoriev I.V."/>
            <person name="Hibbett D.S."/>
            <person name="Martin F."/>
            <person name="Nordberg H.P."/>
            <person name="Cantor M.N."/>
            <person name="Hua S.X."/>
        </authorList>
    </citation>
    <scope>NUCLEOTIDE SEQUENCE [LARGE SCALE GENOMIC DNA]</scope>
    <source>
        <strain evidence="5">h7</strain>
    </source>
</reference>
<keyword evidence="1" id="KW-0067">ATP-binding</keyword>
<sequence>MIPPDDPFFPLFKKAFDFNYRSDMYYKPIPSKPVLPPKSSPLTFYDRHLASNLILKQTICIPSMVHILSKLCDDSLEKYLANGHKFHQADFHATEVQVAQNLQNAHAVSYFYMCNAGQLSHQFASKLLLHPNSRSWASLFNMIEARGYESDGFLVDAWLTVRGLPEEGNLGLRENIDSELELLGNLEQSTTERILDIGRRYPRLATWEMFAMTDVAIALFQKRLASRSDFSWEGCGARGFQTTSHLPLPPDTIEFISKFVPSVTSTRSTARKKPAVWDSNSKSVKISTVVRPTKPAGTSARRRSQYRPELRPYLQHAWVTAAVNDSTFIILHCGRYERIGIRHRESQTLYLSELIDPINTQDPRYRKLQIALHIAIIQDVLERHELITASDSRAKRSVAQIDDETEAGPPKKRRKVGVSSKSNVINNIRTVSLQARRLNLEAISTRMIALVNVQYGAYCSPTPASFIRLSSSCAPSVQSELPPLEGLKSGYKSSEYFTLTMDAPIGDGATGVVHPISLEVQVFNPSGDVSVLKRNDLIMKLAFGNEEQDRLRHESEVYTHLARHRVKGIPIVHGLFHDLDSGTLGLLMDNVGQSLIDREVERTGNEYASYITTTAAERWAFLAAMKSIHKAGVQHRDIRPHNLLVNPRTGSVAIIDFDRAEILAHKDISMRPSSVNESDSLDAILS</sequence>
<dbReference type="InterPro" id="IPR017441">
    <property type="entry name" value="Protein_kinase_ATP_BS"/>
</dbReference>
<dbReference type="Gene3D" id="1.10.510.10">
    <property type="entry name" value="Transferase(Phosphotransferase) domain 1"/>
    <property type="match status" value="1"/>
</dbReference>
<dbReference type="HOGENOM" id="CLU_004236_1_0_1"/>
<dbReference type="GO" id="GO:0004672">
    <property type="term" value="F:protein kinase activity"/>
    <property type="evidence" value="ECO:0007669"/>
    <property type="project" value="InterPro"/>
</dbReference>
<dbReference type="Gene3D" id="3.30.200.20">
    <property type="entry name" value="Phosphorylase Kinase, domain 1"/>
    <property type="match status" value="1"/>
</dbReference>
<dbReference type="OrthoDB" id="2521594at2759"/>
<keyword evidence="1" id="KW-0547">Nucleotide-binding</keyword>